<dbReference type="RefSeq" id="WP_168571249.1">
    <property type="nucleotide sequence ID" value="NZ_CP051167.1"/>
</dbReference>
<dbReference type="InterPro" id="IPR011050">
    <property type="entry name" value="Pectin_lyase_fold/virulence"/>
</dbReference>
<keyword evidence="3" id="KW-1185">Reference proteome</keyword>
<dbReference type="InterPro" id="IPR051465">
    <property type="entry name" value="Cell_Envelope_Struct_Comp"/>
</dbReference>
<dbReference type="AlphaFoldDB" id="A0A6H1U4Z0"/>
<organism evidence="2 3">
    <name type="scientific">Oxynema aestuarii AP17</name>
    <dbReference type="NCBI Taxonomy" id="2064643"/>
    <lineage>
        <taxon>Bacteria</taxon>
        <taxon>Bacillati</taxon>
        <taxon>Cyanobacteriota</taxon>
        <taxon>Cyanophyceae</taxon>
        <taxon>Oscillatoriophycideae</taxon>
        <taxon>Oscillatoriales</taxon>
        <taxon>Oscillatoriaceae</taxon>
        <taxon>Oxynema</taxon>
        <taxon>Oxynema aestuarii</taxon>
    </lineage>
</organism>
<dbReference type="EMBL" id="CP051167">
    <property type="protein sequence ID" value="QIZ73103.1"/>
    <property type="molecule type" value="Genomic_DNA"/>
</dbReference>
<dbReference type="Proteomes" id="UP000500857">
    <property type="component" value="Chromosome"/>
</dbReference>
<dbReference type="PANTHER" id="PTHR43308">
    <property type="entry name" value="OUTER MEMBRANE PROTEIN ALPHA-RELATED"/>
    <property type="match status" value="1"/>
</dbReference>
<evidence type="ECO:0000313" key="3">
    <source>
        <dbReference type="Proteomes" id="UP000500857"/>
    </source>
</evidence>
<evidence type="ECO:0000259" key="1">
    <source>
        <dbReference type="PROSITE" id="PS51272"/>
    </source>
</evidence>
<dbReference type="PROSITE" id="PS51272">
    <property type="entry name" value="SLH"/>
    <property type="match status" value="2"/>
</dbReference>
<evidence type="ECO:0000313" key="2">
    <source>
        <dbReference type="EMBL" id="QIZ73103.1"/>
    </source>
</evidence>
<dbReference type="InterPro" id="IPR001119">
    <property type="entry name" value="SLH_dom"/>
</dbReference>
<dbReference type="SUPFAM" id="SSF51126">
    <property type="entry name" value="Pectin lyase-like"/>
    <property type="match status" value="1"/>
</dbReference>
<dbReference type="Gene3D" id="2.160.20.10">
    <property type="entry name" value="Single-stranded right-handed beta-helix, Pectin lyase-like"/>
    <property type="match status" value="1"/>
</dbReference>
<proteinExistence type="predicted"/>
<feature type="domain" description="SLH" evidence="1">
    <location>
        <begin position="472"/>
        <end position="536"/>
    </location>
</feature>
<dbReference type="Pfam" id="PF00395">
    <property type="entry name" value="SLH"/>
    <property type="match status" value="2"/>
</dbReference>
<dbReference type="InterPro" id="IPR022441">
    <property type="entry name" value="Para_beta_helix_rpt-2"/>
</dbReference>
<feature type="domain" description="SLH" evidence="1">
    <location>
        <begin position="349"/>
        <end position="412"/>
    </location>
</feature>
<sequence>MTYPNTPTSPSLTPSRGSWRLLATVLLLATPLGASIGVAPPARSLDRPVPLAQNSSNTTIVYVNSALGRDTPGAGESQGAPYRSITYALSQLNTPATIQLAPGTYSADSGETFPIVLPSGVTLRGDETTKGQTTLVVGGGDHISPSFARQSSTVIAKNGSILRGVTLSNPRSRGTALWIESSAPTIANNTFTNSLRDGIFITGSANPTVEGNVFIQNNGNGISIVRTATGIIRGNVFDQTGFGIAVGGDAAPRIEDNRITRNNDGIVVSGSAKPILRENTITNNVRDGIVAIANAAPNLGTAEDSGKNYIRDNGRYDLYNATSSNTIVAVGNDIDRDRISGAVDFVAVIVDRGFPDVVGHWAQPYIEALASKKIIAGFEDGTFRPNEPVTRAQFAAIINQAFSPTASQSCSAFSDVSSRFWGFNAILNACRGGFLRGYPNNEFRAQQQIPRVQVLVALVSGLDWRSNETGVLSVYQDSSAIPDWATTAIAGATAKGLVVNYPLRDRLNPNREATRAEVAAFVYQALVNAGEAEPISSPYLVRLP</sequence>
<accession>A0A6H1U4Z0</accession>
<dbReference type="InterPro" id="IPR011459">
    <property type="entry name" value="DUF1565"/>
</dbReference>
<protein>
    <submittedName>
        <fullName evidence="2">DUF1565 domain-containing protein</fullName>
    </submittedName>
</protein>
<dbReference type="InterPro" id="IPR006626">
    <property type="entry name" value="PbH1"/>
</dbReference>
<dbReference type="KEGG" id="oxy:HCG48_22955"/>
<gene>
    <name evidence="2" type="ORF">HCG48_22955</name>
</gene>
<dbReference type="SMART" id="SM00710">
    <property type="entry name" value="PbH1"/>
    <property type="match status" value="5"/>
</dbReference>
<name>A0A6H1U4Z0_9CYAN</name>
<reference evidence="2 3" key="1">
    <citation type="submission" date="2020-04" db="EMBL/GenBank/DDBJ databases">
        <authorList>
            <person name="Basu S."/>
            <person name="Maruthanayagam V."/>
            <person name="Chakraborty S."/>
            <person name="Pramanik A."/>
            <person name="Mukherjee J."/>
            <person name="Brink B."/>
        </authorList>
    </citation>
    <scope>NUCLEOTIDE SEQUENCE [LARGE SCALE GENOMIC DNA]</scope>
    <source>
        <strain evidence="2 3">AP17</strain>
    </source>
</reference>
<dbReference type="Pfam" id="PF07602">
    <property type="entry name" value="DUF1565"/>
    <property type="match status" value="1"/>
</dbReference>
<dbReference type="InterPro" id="IPR012334">
    <property type="entry name" value="Pectin_lyas_fold"/>
</dbReference>
<dbReference type="PANTHER" id="PTHR43308:SF5">
    <property type="entry name" value="S-LAYER PROTEIN _ PEPTIDOGLYCAN ENDO-BETA-N-ACETYLGLUCOSAMINIDASE"/>
    <property type="match status" value="1"/>
</dbReference>
<dbReference type="NCBIfam" id="TIGR03804">
    <property type="entry name" value="para_beta_helix"/>
    <property type="match status" value="3"/>
</dbReference>